<gene>
    <name evidence="9" type="ORF">RGI145_12985</name>
</gene>
<dbReference type="eggNOG" id="COG2351">
    <property type="taxonomic scope" value="Bacteria"/>
</dbReference>
<dbReference type="PROSITE" id="PS00768">
    <property type="entry name" value="TRANSTHYRETIN_1"/>
    <property type="match status" value="1"/>
</dbReference>
<comment type="function">
    <text evidence="2">Catalyzes the hydrolysis of 5-hydroxyisourate (HIU) to 2-oxo-4-hydroxy-4-carboxy-5-ureidoimidazoline (OHCU).</text>
</comment>
<keyword evidence="5 7" id="KW-0659">Purine metabolism</keyword>
<dbReference type="InterPro" id="IPR036817">
    <property type="entry name" value="Transthyretin/HIU_hydrolase_sf"/>
</dbReference>
<dbReference type="GO" id="GO:0033971">
    <property type="term" value="F:hydroxyisourate hydrolase activity"/>
    <property type="evidence" value="ECO:0007669"/>
    <property type="project" value="UniProtKB-EC"/>
</dbReference>
<keyword evidence="6 7" id="KW-0378">Hydrolase</keyword>
<feature type="domain" description="Transthyretin/hydroxyisourate hydrolase" evidence="8">
    <location>
        <begin position="6"/>
        <end position="115"/>
    </location>
</feature>
<evidence type="ECO:0000256" key="6">
    <source>
        <dbReference type="ARBA" id="ARBA00022801"/>
    </source>
</evidence>
<dbReference type="PANTHER" id="PTHR10395">
    <property type="entry name" value="URICASE AND TRANSTHYRETIN-RELATED"/>
    <property type="match status" value="1"/>
</dbReference>
<dbReference type="Pfam" id="PF00576">
    <property type="entry name" value="Transthyretin"/>
    <property type="match status" value="1"/>
</dbReference>
<dbReference type="RefSeq" id="WP_075798706.1">
    <property type="nucleotide sequence ID" value="NZ_CP015583.1"/>
</dbReference>
<dbReference type="SUPFAM" id="SSF49472">
    <property type="entry name" value="Transthyretin (synonym: prealbumin)"/>
    <property type="match status" value="1"/>
</dbReference>
<dbReference type="InterPro" id="IPR014306">
    <property type="entry name" value="Hydroxyisourate_hydrolase"/>
</dbReference>
<evidence type="ECO:0000256" key="3">
    <source>
        <dbReference type="ARBA" id="ARBA00009850"/>
    </source>
</evidence>
<name>A0A1L7AGI2_9PROT</name>
<dbReference type="InterPro" id="IPR023418">
    <property type="entry name" value="Thyroxine_BS"/>
</dbReference>
<evidence type="ECO:0000256" key="1">
    <source>
        <dbReference type="ARBA" id="ARBA00001043"/>
    </source>
</evidence>
<dbReference type="PANTHER" id="PTHR10395:SF7">
    <property type="entry name" value="5-HYDROXYISOURATE HYDROLASE"/>
    <property type="match status" value="1"/>
</dbReference>
<proteinExistence type="inferred from homology"/>
<dbReference type="EC" id="3.5.2.17" evidence="7"/>
<evidence type="ECO:0000256" key="4">
    <source>
        <dbReference type="ARBA" id="ARBA00011881"/>
    </source>
</evidence>
<protein>
    <recommendedName>
        <fullName evidence="7">5-hydroxyisourate hydrolase</fullName>
        <shortName evidence="7">HIU hydrolase</shortName>
        <shortName evidence="7">HIUHase</shortName>
        <ecNumber evidence="7">3.5.2.17</ecNumber>
    </recommendedName>
</protein>
<evidence type="ECO:0000256" key="7">
    <source>
        <dbReference type="RuleBase" id="RU361270"/>
    </source>
</evidence>
<dbReference type="CDD" id="cd05822">
    <property type="entry name" value="TLP_HIUase"/>
    <property type="match status" value="1"/>
</dbReference>
<dbReference type="STRING" id="257708.RGI145_12985"/>
<dbReference type="Gene3D" id="2.60.40.180">
    <property type="entry name" value="Transthyretin/hydroxyisourate hydrolase domain"/>
    <property type="match status" value="1"/>
</dbReference>
<evidence type="ECO:0000259" key="8">
    <source>
        <dbReference type="Pfam" id="PF00576"/>
    </source>
</evidence>
<dbReference type="NCBIfam" id="TIGR02962">
    <property type="entry name" value="hdxy_isourate"/>
    <property type="match status" value="1"/>
</dbReference>
<comment type="catalytic activity">
    <reaction evidence="1 7">
        <text>5-hydroxyisourate + H2O = 5-hydroxy-2-oxo-4-ureido-2,5-dihydro-1H-imidazole-5-carboxylate + H(+)</text>
        <dbReference type="Rhea" id="RHEA:23736"/>
        <dbReference type="ChEBI" id="CHEBI:15377"/>
        <dbReference type="ChEBI" id="CHEBI:15378"/>
        <dbReference type="ChEBI" id="CHEBI:18072"/>
        <dbReference type="ChEBI" id="CHEBI:58639"/>
        <dbReference type="EC" id="3.5.2.17"/>
    </reaction>
</comment>
<dbReference type="KEGG" id="rgi:RGI145_12985"/>
<dbReference type="EMBL" id="CP015583">
    <property type="protein sequence ID" value="APT57894.1"/>
    <property type="molecule type" value="Genomic_DNA"/>
</dbReference>
<comment type="similarity">
    <text evidence="3 7">Belongs to the transthyretin family. 5-hydroxyisourate hydrolase subfamily.</text>
</comment>
<dbReference type="AlphaFoldDB" id="A0A1L7AGI2"/>
<evidence type="ECO:0000256" key="2">
    <source>
        <dbReference type="ARBA" id="ARBA00002704"/>
    </source>
</evidence>
<comment type="subunit">
    <text evidence="4 7">Homotetramer.</text>
</comment>
<dbReference type="Proteomes" id="UP000185494">
    <property type="component" value="Chromosome 1"/>
</dbReference>
<organism evidence="9 10">
    <name type="scientific">Roseomonas gilardii</name>
    <dbReference type="NCBI Taxonomy" id="257708"/>
    <lineage>
        <taxon>Bacteria</taxon>
        <taxon>Pseudomonadati</taxon>
        <taxon>Pseudomonadota</taxon>
        <taxon>Alphaproteobacteria</taxon>
        <taxon>Acetobacterales</taxon>
        <taxon>Roseomonadaceae</taxon>
        <taxon>Roseomonas</taxon>
    </lineage>
</organism>
<dbReference type="InterPro" id="IPR023416">
    <property type="entry name" value="Transthyretin/HIU_hydrolase_d"/>
</dbReference>
<dbReference type="GO" id="GO:0006144">
    <property type="term" value="P:purine nucleobase metabolic process"/>
    <property type="evidence" value="ECO:0007669"/>
    <property type="project" value="UniProtKB-KW"/>
</dbReference>
<sequence length="116" mass="12565">MKPSALTTHVLDTTAGRPAAGMAVQLWRVDAPAPALLVETVTNADGRTDAPLLSPQDFLPGRYELRFGVGDYFAEQGSDPDYLDWVAIRVGLTAEGGHYHVPLLCSPWSYSTYRGS</sequence>
<evidence type="ECO:0000256" key="5">
    <source>
        <dbReference type="ARBA" id="ARBA00022631"/>
    </source>
</evidence>
<reference evidence="9 10" key="1">
    <citation type="submission" date="2016-05" db="EMBL/GenBank/DDBJ databases">
        <title>Complete Genome and Methylome Analysis of Psychrotrophic Bacterial Isolates from Antarctic Lake Untersee.</title>
        <authorList>
            <person name="Fomenkov A."/>
            <person name="Akimov V.N."/>
            <person name="Vasilyeva L.V."/>
            <person name="Andersen D."/>
            <person name="Vincze T."/>
            <person name="Roberts R.J."/>
        </authorList>
    </citation>
    <scope>NUCLEOTIDE SEQUENCE [LARGE SCALE GENOMIC DNA]</scope>
    <source>
        <strain evidence="9 10">U14-5</strain>
    </source>
</reference>
<evidence type="ECO:0000313" key="9">
    <source>
        <dbReference type="EMBL" id="APT57894.1"/>
    </source>
</evidence>
<evidence type="ECO:0000313" key="10">
    <source>
        <dbReference type="Proteomes" id="UP000185494"/>
    </source>
</evidence>
<accession>A0A1L7AGI2</accession>